<evidence type="ECO:0000313" key="4">
    <source>
        <dbReference type="Proteomes" id="UP000317894"/>
    </source>
</evidence>
<organism evidence="3 4">
    <name type="scientific">Glacieibacterium frigidum</name>
    <dbReference type="NCBI Taxonomy" id="2593303"/>
    <lineage>
        <taxon>Bacteria</taxon>
        <taxon>Pseudomonadati</taxon>
        <taxon>Pseudomonadota</taxon>
        <taxon>Alphaproteobacteria</taxon>
        <taxon>Sphingomonadales</taxon>
        <taxon>Sphingosinicellaceae</taxon>
        <taxon>Glacieibacterium</taxon>
    </lineage>
</organism>
<dbReference type="OrthoDB" id="8480982at2"/>
<dbReference type="InterPro" id="IPR011990">
    <property type="entry name" value="TPR-like_helical_dom_sf"/>
</dbReference>
<keyword evidence="4" id="KW-1185">Reference proteome</keyword>
<dbReference type="SUPFAM" id="SSF48452">
    <property type="entry name" value="TPR-like"/>
    <property type="match status" value="1"/>
</dbReference>
<name>A0A552UJ39_9SPHN</name>
<keyword evidence="2" id="KW-0732">Signal</keyword>
<feature type="chain" id="PRO_5021916112" evidence="2">
    <location>
        <begin position="24"/>
        <end position="168"/>
    </location>
</feature>
<dbReference type="EMBL" id="VJWA01000001">
    <property type="protein sequence ID" value="TRW18256.1"/>
    <property type="molecule type" value="Genomic_DNA"/>
</dbReference>
<accession>A0A552UJ39</accession>
<dbReference type="InterPro" id="IPR019734">
    <property type="entry name" value="TPR_rpt"/>
</dbReference>
<dbReference type="SMART" id="SM00028">
    <property type="entry name" value="TPR"/>
    <property type="match status" value="2"/>
</dbReference>
<feature type="signal peptide" evidence="2">
    <location>
        <begin position="1"/>
        <end position="23"/>
    </location>
</feature>
<dbReference type="Pfam" id="PF13432">
    <property type="entry name" value="TPR_16"/>
    <property type="match status" value="1"/>
</dbReference>
<dbReference type="RefSeq" id="WP_144236949.1">
    <property type="nucleotide sequence ID" value="NZ_VJWA01000001.1"/>
</dbReference>
<dbReference type="PROSITE" id="PS50005">
    <property type="entry name" value="TPR"/>
    <property type="match status" value="1"/>
</dbReference>
<dbReference type="Proteomes" id="UP000317894">
    <property type="component" value="Unassembled WGS sequence"/>
</dbReference>
<dbReference type="AlphaFoldDB" id="A0A552UJ39"/>
<proteinExistence type="predicted"/>
<gene>
    <name evidence="3" type="ORF">FMM06_09215</name>
</gene>
<reference evidence="3 4" key="1">
    <citation type="submission" date="2019-07" db="EMBL/GenBank/DDBJ databases">
        <title>Novel species isolated from glacier.</title>
        <authorList>
            <person name="Liu Q."/>
            <person name="Xin Y.-H."/>
        </authorList>
    </citation>
    <scope>NUCLEOTIDE SEQUENCE [LARGE SCALE GENOMIC DNA]</scope>
    <source>
        <strain evidence="3 4">LB1R16</strain>
    </source>
</reference>
<evidence type="ECO:0000256" key="1">
    <source>
        <dbReference type="PROSITE-ProRule" id="PRU00339"/>
    </source>
</evidence>
<evidence type="ECO:0000313" key="3">
    <source>
        <dbReference type="EMBL" id="TRW18256.1"/>
    </source>
</evidence>
<dbReference type="Gene3D" id="1.25.40.10">
    <property type="entry name" value="Tetratricopeptide repeat domain"/>
    <property type="match status" value="1"/>
</dbReference>
<feature type="repeat" description="TPR" evidence="1">
    <location>
        <begin position="69"/>
        <end position="102"/>
    </location>
</feature>
<keyword evidence="1" id="KW-0802">TPR repeat</keyword>
<comment type="caution">
    <text evidence="3">The sequence shown here is derived from an EMBL/GenBank/DDBJ whole genome shotgun (WGS) entry which is preliminary data.</text>
</comment>
<sequence>MRKSWAIPLFLLVAGTASTVAVGAAGGDDAINPQSLRLQAIGDAALAKQQPAAAIDAYEAAAAVDPRNGRAFIGIAHAYEAQGLPGKAVRFYREALALDPNNLAALEGQGKALVARGARARANLNLVRIKTLCKTDCAAAKRLEVALAAPVVAPVASAEAAKPAVVKN</sequence>
<evidence type="ECO:0000256" key="2">
    <source>
        <dbReference type="SAM" id="SignalP"/>
    </source>
</evidence>
<protein>
    <submittedName>
        <fullName evidence="3">Tetratricopeptide repeat protein</fullName>
    </submittedName>
</protein>